<dbReference type="InterPro" id="IPR016136">
    <property type="entry name" value="DNA_helicase_N/primase_C"/>
</dbReference>
<dbReference type="EMBL" id="QEIN01000632">
    <property type="protein sequence ID" value="RCV47135.1"/>
    <property type="molecule type" value="Genomic_DNA"/>
</dbReference>
<evidence type="ECO:0000256" key="2">
    <source>
        <dbReference type="ARBA" id="ARBA00023125"/>
    </source>
</evidence>
<gene>
    <name evidence="4" type="ORF">DEF24_27595</name>
</gene>
<dbReference type="GO" id="GO:0005524">
    <property type="term" value="F:ATP binding"/>
    <property type="evidence" value="ECO:0007669"/>
    <property type="project" value="InterPro"/>
</dbReference>
<dbReference type="AlphaFoldDB" id="A0A368SXI7"/>
<dbReference type="GO" id="GO:0003677">
    <property type="term" value="F:DNA binding"/>
    <property type="evidence" value="ECO:0007669"/>
    <property type="project" value="UniProtKB-KW"/>
</dbReference>
<dbReference type="SUPFAM" id="SSF48024">
    <property type="entry name" value="N-terminal domain of DnaB helicase"/>
    <property type="match status" value="1"/>
</dbReference>
<protein>
    <recommendedName>
        <fullName evidence="3">DNA helicase DnaB-like N-terminal domain-containing protein</fullName>
    </recommendedName>
</protein>
<dbReference type="GO" id="GO:0006260">
    <property type="term" value="P:DNA replication"/>
    <property type="evidence" value="ECO:0007669"/>
    <property type="project" value="UniProtKB-KW"/>
</dbReference>
<keyword evidence="5" id="KW-1185">Reference proteome</keyword>
<dbReference type="Gene3D" id="1.10.860.10">
    <property type="entry name" value="DNAb Helicase, Chain A"/>
    <property type="match status" value="1"/>
</dbReference>
<sequence length="63" mass="6657">GVVAVSAELTKRGEITQVGGAPYLHTLPEAVPVAINGPYYAAIVADLAAKRRGPRRSRRSTAR</sequence>
<proteinExistence type="predicted"/>
<dbReference type="GO" id="GO:0003678">
    <property type="term" value="F:DNA helicase activity"/>
    <property type="evidence" value="ECO:0007669"/>
    <property type="project" value="InterPro"/>
</dbReference>
<keyword evidence="1" id="KW-0235">DNA replication</keyword>
<dbReference type="InterPro" id="IPR036185">
    <property type="entry name" value="DNA_heli_DnaB-like_N_sf"/>
</dbReference>
<accession>A0A368SXI7</accession>
<dbReference type="Pfam" id="PF00772">
    <property type="entry name" value="DnaB"/>
    <property type="match status" value="1"/>
</dbReference>
<keyword evidence="2" id="KW-0238">DNA-binding</keyword>
<evidence type="ECO:0000313" key="5">
    <source>
        <dbReference type="Proteomes" id="UP000253318"/>
    </source>
</evidence>
<reference evidence="4 5" key="1">
    <citation type="submission" date="2018-04" db="EMBL/GenBank/DDBJ databases">
        <title>Novel actinobacteria from marine sediment.</title>
        <authorList>
            <person name="Ng Z.Y."/>
            <person name="Tan G.Y.A."/>
        </authorList>
    </citation>
    <scope>NUCLEOTIDE SEQUENCE [LARGE SCALE GENOMIC DNA]</scope>
    <source>
        <strain evidence="4 5">TPS81</strain>
    </source>
</reference>
<evidence type="ECO:0000256" key="1">
    <source>
        <dbReference type="ARBA" id="ARBA00022705"/>
    </source>
</evidence>
<comment type="caution">
    <text evidence="4">The sequence shown here is derived from an EMBL/GenBank/DDBJ whole genome shotgun (WGS) entry which is preliminary data.</text>
</comment>
<feature type="non-terminal residue" evidence="4">
    <location>
        <position position="1"/>
    </location>
</feature>
<name>A0A368SXI7_9ACTN</name>
<dbReference type="RefSeq" id="WP_374058437.1">
    <property type="nucleotide sequence ID" value="NZ_QEIN01000632.1"/>
</dbReference>
<dbReference type="Proteomes" id="UP000253318">
    <property type="component" value="Unassembled WGS sequence"/>
</dbReference>
<organism evidence="4 5">
    <name type="scientific">Marinitenerispora sediminis</name>
    <dbReference type="NCBI Taxonomy" id="1931232"/>
    <lineage>
        <taxon>Bacteria</taxon>
        <taxon>Bacillati</taxon>
        <taxon>Actinomycetota</taxon>
        <taxon>Actinomycetes</taxon>
        <taxon>Streptosporangiales</taxon>
        <taxon>Nocardiopsidaceae</taxon>
        <taxon>Marinitenerispora</taxon>
    </lineage>
</organism>
<feature type="domain" description="DNA helicase DnaB-like N-terminal" evidence="3">
    <location>
        <begin position="2"/>
        <end position="46"/>
    </location>
</feature>
<dbReference type="InterPro" id="IPR007693">
    <property type="entry name" value="DNA_helicase_DnaB-like_N"/>
</dbReference>
<evidence type="ECO:0000259" key="3">
    <source>
        <dbReference type="Pfam" id="PF00772"/>
    </source>
</evidence>
<evidence type="ECO:0000313" key="4">
    <source>
        <dbReference type="EMBL" id="RCV47135.1"/>
    </source>
</evidence>